<dbReference type="OrthoDB" id="6513042at2759"/>
<feature type="domain" description="RRM" evidence="4">
    <location>
        <begin position="12"/>
        <end position="97"/>
    </location>
</feature>
<dbReference type="GO" id="GO:0031380">
    <property type="term" value="C:nuclear RNA-directed RNA polymerase complex"/>
    <property type="evidence" value="ECO:0007669"/>
    <property type="project" value="TreeGrafter"/>
</dbReference>
<sequence length="604" mass="70800">MSEGVHPFYPRRTLFVSNIRYGFTALELKHFLERQGYDVDRVYIDSVQQRHMGTGKIVFSSPSEAKRASKQLFNIDSKYFIFSSPPDRQLGLRRPRRGELNAVHDEESESDSEDRDIEACRERDVLINFAIRSVTYSANNQLIPSFQIVKSVIFDRVIFNFIKKTVTCTETSSEIVYSFPLRLGMETDKDGKRIFIELDSPGRLSLVGTVSSSKEWDTDEEPREVLFRAQSSDLGECWILMMHISPRKLSKLEEAKWLDRTKSQLSTVTIQERDPNKEIYTVNNIPAWIKQLKDERVIYLLICLHSRTTPVLTFQAMDECVEFKEFIIDYVNKGNKADITKLCVALRTLHESKKWMFNPKSDLLQTLEACNCFIDSCPSYCARIRRCWRTLSKTEFFPEYTEESNRVIRWLKNNDHFLRVHFCDDKGFPLPKPMLQITVNAYVYTYIQNRVIVRHKIFDRGICVGDRCYVFLAYSSSQLNENSAWFYYQGDSNVSADDLRARMGDLSHIKSVPKYAARMGQNFTTTQESIKTDVKKKKKKALTMPTNIIYAHLHNYEMKEDVVVKYDDLTNPFPKDFFECPDIDFMYTFFFFTFAKKKRVKWNK</sequence>
<comment type="catalytic activity">
    <reaction evidence="2">
        <text>RNA(n) + a ribonucleoside 5'-triphosphate = RNA(n+1) + diphosphate</text>
        <dbReference type="Rhea" id="RHEA:21248"/>
        <dbReference type="Rhea" id="RHEA-COMP:14527"/>
        <dbReference type="Rhea" id="RHEA-COMP:17342"/>
        <dbReference type="ChEBI" id="CHEBI:33019"/>
        <dbReference type="ChEBI" id="CHEBI:61557"/>
        <dbReference type="ChEBI" id="CHEBI:140395"/>
        <dbReference type="EC" id="2.7.7.48"/>
    </reaction>
</comment>
<keyword evidence="1 2" id="KW-0694">RNA-binding</keyword>
<dbReference type="PROSITE" id="PS50102">
    <property type="entry name" value="RRM"/>
    <property type="match status" value="1"/>
</dbReference>
<protein>
    <recommendedName>
        <fullName evidence="2">RNA-dependent RNA polymerase</fullName>
        <ecNumber evidence="2">2.7.7.48</ecNumber>
    </recommendedName>
</protein>
<evidence type="ECO:0000256" key="1">
    <source>
        <dbReference type="PROSITE-ProRule" id="PRU00176"/>
    </source>
</evidence>
<comment type="caution">
    <text evidence="5">The sequence shown here is derived from an EMBL/GenBank/DDBJ whole genome shotgun (WGS) entry which is preliminary data.</text>
</comment>
<dbReference type="InterPro" id="IPR000504">
    <property type="entry name" value="RRM_dom"/>
</dbReference>
<evidence type="ECO:0000313" key="6">
    <source>
        <dbReference type="Proteomes" id="UP000023152"/>
    </source>
</evidence>
<dbReference type="SUPFAM" id="SSF54928">
    <property type="entry name" value="RNA-binding domain, RBD"/>
    <property type="match status" value="1"/>
</dbReference>
<dbReference type="AlphaFoldDB" id="X6NF13"/>
<keyword evidence="2" id="KW-0548">Nucleotidyltransferase</keyword>
<dbReference type="PANTHER" id="PTHR23079:SF55">
    <property type="entry name" value="RNA-DIRECTED RNA POLYMERASE"/>
    <property type="match status" value="1"/>
</dbReference>
<organism evidence="5 6">
    <name type="scientific">Reticulomyxa filosa</name>
    <dbReference type="NCBI Taxonomy" id="46433"/>
    <lineage>
        <taxon>Eukaryota</taxon>
        <taxon>Sar</taxon>
        <taxon>Rhizaria</taxon>
        <taxon>Retaria</taxon>
        <taxon>Foraminifera</taxon>
        <taxon>Monothalamids</taxon>
        <taxon>Reticulomyxidae</taxon>
        <taxon>Reticulomyxa</taxon>
    </lineage>
</organism>
<evidence type="ECO:0000259" key="4">
    <source>
        <dbReference type="PROSITE" id="PS50102"/>
    </source>
</evidence>
<keyword evidence="2" id="KW-0696">RNA-directed RNA polymerase</keyword>
<dbReference type="Proteomes" id="UP000023152">
    <property type="component" value="Unassembled WGS sequence"/>
</dbReference>
<evidence type="ECO:0000256" key="2">
    <source>
        <dbReference type="RuleBase" id="RU363098"/>
    </source>
</evidence>
<dbReference type="Gene3D" id="3.30.70.330">
    <property type="match status" value="1"/>
</dbReference>
<dbReference type="CDD" id="cd00590">
    <property type="entry name" value="RRM_SF"/>
    <property type="match status" value="1"/>
</dbReference>
<dbReference type="EC" id="2.7.7.48" evidence="2"/>
<feature type="compositionally biased region" description="Acidic residues" evidence="3">
    <location>
        <begin position="106"/>
        <end position="115"/>
    </location>
</feature>
<comment type="similarity">
    <text evidence="2">Belongs to the RdRP family.</text>
</comment>
<feature type="region of interest" description="Disordered" evidence="3">
    <location>
        <begin position="92"/>
        <end position="115"/>
    </location>
</feature>
<dbReference type="Pfam" id="PF05183">
    <property type="entry name" value="RdRP"/>
    <property type="match status" value="1"/>
</dbReference>
<evidence type="ECO:0000313" key="5">
    <source>
        <dbReference type="EMBL" id="ETO24493.1"/>
    </source>
</evidence>
<dbReference type="InterPro" id="IPR057596">
    <property type="entry name" value="RDRP_core"/>
</dbReference>
<dbReference type="EMBL" id="ASPP01009188">
    <property type="protein sequence ID" value="ETO24493.1"/>
    <property type="molecule type" value="Genomic_DNA"/>
</dbReference>
<accession>X6NF13</accession>
<evidence type="ECO:0000256" key="3">
    <source>
        <dbReference type="SAM" id="MobiDB-lite"/>
    </source>
</evidence>
<dbReference type="InterPro" id="IPR007855">
    <property type="entry name" value="RDRP"/>
</dbReference>
<dbReference type="InterPro" id="IPR012677">
    <property type="entry name" value="Nucleotide-bd_a/b_plait_sf"/>
</dbReference>
<dbReference type="PANTHER" id="PTHR23079">
    <property type="entry name" value="RNA-DEPENDENT RNA POLYMERASE"/>
    <property type="match status" value="1"/>
</dbReference>
<dbReference type="InterPro" id="IPR035979">
    <property type="entry name" value="RBD_domain_sf"/>
</dbReference>
<gene>
    <name evidence="5" type="ORF">RFI_12663</name>
</gene>
<proteinExistence type="inferred from homology"/>
<dbReference type="GO" id="GO:0003968">
    <property type="term" value="F:RNA-directed RNA polymerase activity"/>
    <property type="evidence" value="ECO:0007669"/>
    <property type="project" value="UniProtKB-KW"/>
</dbReference>
<dbReference type="GO" id="GO:0003723">
    <property type="term" value="F:RNA binding"/>
    <property type="evidence" value="ECO:0007669"/>
    <property type="project" value="UniProtKB-UniRule"/>
</dbReference>
<dbReference type="GO" id="GO:0030422">
    <property type="term" value="P:siRNA processing"/>
    <property type="evidence" value="ECO:0007669"/>
    <property type="project" value="TreeGrafter"/>
</dbReference>
<name>X6NF13_RETFI</name>
<reference evidence="5 6" key="1">
    <citation type="journal article" date="2013" name="Curr. Biol.">
        <title>The Genome of the Foraminiferan Reticulomyxa filosa.</title>
        <authorList>
            <person name="Glockner G."/>
            <person name="Hulsmann N."/>
            <person name="Schleicher M."/>
            <person name="Noegel A.A."/>
            <person name="Eichinger L."/>
            <person name="Gallinger C."/>
            <person name="Pawlowski J."/>
            <person name="Sierra R."/>
            <person name="Euteneuer U."/>
            <person name="Pillet L."/>
            <person name="Moustafa A."/>
            <person name="Platzer M."/>
            <person name="Groth M."/>
            <person name="Szafranski K."/>
            <person name="Schliwa M."/>
        </authorList>
    </citation>
    <scope>NUCLEOTIDE SEQUENCE [LARGE SCALE GENOMIC DNA]</scope>
</reference>
<keyword evidence="6" id="KW-1185">Reference proteome</keyword>
<keyword evidence="2" id="KW-0808">Transferase</keyword>